<feature type="region of interest" description="Disordered" evidence="6">
    <location>
        <begin position="130"/>
        <end position="243"/>
    </location>
</feature>
<comment type="similarity">
    <text evidence="3">Belongs to the DIF1/spd1 family.</text>
</comment>
<dbReference type="PANTHER" id="PTHR28081">
    <property type="entry name" value="DAMAGE-REGULATED IMPORT FACILITATOR 1-RELATED"/>
    <property type="match status" value="1"/>
</dbReference>
<dbReference type="Proteomes" id="UP000078544">
    <property type="component" value="Unassembled WGS sequence"/>
</dbReference>
<feature type="region of interest" description="Disordered" evidence="6">
    <location>
        <begin position="26"/>
        <end position="54"/>
    </location>
</feature>
<comment type="subcellular location">
    <subcellularLocation>
        <location evidence="2">Cytoplasm</location>
    </subcellularLocation>
    <subcellularLocation>
        <location evidence="1">Nucleus</location>
    </subcellularLocation>
</comment>
<evidence type="ECO:0000256" key="6">
    <source>
        <dbReference type="SAM" id="MobiDB-lite"/>
    </source>
</evidence>
<dbReference type="OrthoDB" id="4072855at2759"/>
<evidence type="ECO:0000256" key="3">
    <source>
        <dbReference type="ARBA" id="ARBA00005459"/>
    </source>
</evidence>
<dbReference type="EMBL" id="AZGY01000001">
    <property type="protein sequence ID" value="OAA32972.1"/>
    <property type="molecule type" value="Genomic_DNA"/>
</dbReference>
<name>A0A166UUA3_9HYPO</name>
<protein>
    <submittedName>
        <fullName evidence="7">Ribonucleotide reductase inhibitor</fullName>
    </submittedName>
</protein>
<evidence type="ECO:0000256" key="5">
    <source>
        <dbReference type="ARBA" id="ARBA00023242"/>
    </source>
</evidence>
<keyword evidence="8" id="KW-1185">Reference proteome</keyword>
<feature type="compositionally biased region" description="Polar residues" evidence="6">
    <location>
        <begin position="206"/>
        <end position="217"/>
    </location>
</feature>
<gene>
    <name evidence="7" type="ORF">AAL_00437</name>
</gene>
<dbReference type="Pfam" id="PF08591">
    <property type="entry name" value="RNR_inhib"/>
    <property type="match status" value="1"/>
</dbReference>
<dbReference type="PANTHER" id="PTHR28081:SF1">
    <property type="entry name" value="DAMAGE-REGULATED IMPORT FACILITATOR 1"/>
    <property type="match status" value="1"/>
</dbReference>
<dbReference type="GO" id="GO:0005737">
    <property type="term" value="C:cytoplasm"/>
    <property type="evidence" value="ECO:0007669"/>
    <property type="project" value="UniProtKB-SubCell"/>
</dbReference>
<accession>A0A166UUA3</accession>
<feature type="region of interest" description="Disordered" evidence="6">
    <location>
        <begin position="1"/>
        <end position="20"/>
    </location>
</feature>
<dbReference type="GO" id="GO:0005634">
    <property type="term" value="C:nucleus"/>
    <property type="evidence" value="ECO:0007669"/>
    <property type="project" value="UniProtKB-SubCell"/>
</dbReference>
<dbReference type="InterPro" id="IPR013900">
    <property type="entry name" value="RNR_inhibitor"/>
</dbReference>
<reference evidence="7 8" key="1">
    <citation type="journal article" date="2016" name="Genome Biol. Evol.">
        <title>Divergent and convergent evolution of fungal pathogenicity.</title>
        <authorList>
            <person name="Shang Y."/>
            <person name="Xiao G."/>
            <person name="Zheng P."/>
            <person name="Cen K."/>
            <person name="Zhan S."/>
            <person name="Wang C."/>
        </authorList>
    </citation>
    <scope>NUCLEOTIDE SEQUENCE [LARGE SCALE GENOMIC DNA]</scope>
    <source>
        <strain evidence="7 8">RCEF 2490</strain>
    </source>
</reference>
<evidence type="ECO:0000313" key="7">
    <source>
        <dbReference type="EMBL" id="OAA32972.1"/>
    </source>
</evidence>
<dbReference type="GO" id="GO:0008104">
    <property type="term" value="P:intracellular protein localization"/>
    <property type="evidence" value="ECO:0007669"/>
    <property type="project" value="TreeGrafter"/>
</dbReference>
<proteinExistence type="inferred from homology"/>
<dbReference type="GO" id="GO:1990846">
    <property type="term" value="F:ribonucleoside-diphosphate reductase inhibitor activity"/>
    <property type="evidence" value="ECO:0007669"/>
    <property type="project" value="TreeGrafter"/>
</dbReference>
<feature type="compositionally biased region" description="Polar residues" evidence="6">
    <location>
        <begin position="162"/>
        <end position="175"/>
    </location>
</feature>
<keyword evidence="5" id="KW-0539">Nucleus</keyword>
<dbReference type="AlphaFoldDB" id="A0A166UUA3"/>
<evidence type="ECO:0000313" key="8">
    <source>
        <dbReference type="Proteomes" id="UP000078544"/>
    </source>
</evidence>
<organism evidence="7 8">
    <name type="scientific">Moelleriella libera RCEF 2490</name>
    <dbReference type="NCBI Taxonomy" id="1081109"/>
    <lineage>
        <taxon>Eukaryota</taxon>
        <taxon>Fungi</taxon>
        <taxon>Dikarya</taxon>
        <taxon>Ascomycota</taxon>
        <taxon>Pezizomycotina</taxon>
        <taxon>Sordariomycetes</taxon>
        <taxon>Hypocreomycetidae</taxon>
        <taxon>Hypocreales</taxon>
        <taxon>Clavicipitaceae</taxon>
        <taxon>Moelleriella</taxon>
    </lineage>
</organism>
<comment type="caution">
    <text evidence="7">The sequence shown here is derived from an EMBL/GenBank/DDBJ whole genome shotgun (WGS) entry which is preliminary data.</text>
</comment>
<evidence type="ECO:0000256" key="1">
    <source>
        <dbReference type="ARBA" id="ARBA00004123"/>
    </source>
</evidence>
<sequence length="267" mass="28831">MSTPRTKRQFAGSSADPAQRQITSFFSSRFAGDGSGGGGSSCSEEATAGCSHHSRQPLLPANVQANLLSVGMRIRKSVPEGYKTNGPSAFKLWTDNTPLPARATHNAPLRATARELLPFCGINKVGGLDTQPTLQDHSDDSHYDDDGDQNSVPDADSVPELTLSQESVDSNISEPSSRKRVYMENEADEEPTMLAPPGKGWDEQVSPRSTAPSQWGNSRALAVPRTRLKRGPSSFKSLDQENLSTMDDDFEEADFLVMGEGPDMDLS</sequence>
<feature type="compositionally biased region" description="Polar residues" evidence="6">
    <location>
        <begin position="234"/>
        <end position="243"/>
    </location>
</feature>
<keyword evidence="4" id="KW-0963">Cytoplasm</keyword>
<evidence type="ECO:0000256" key="2">
    <source>
        <dbReference type="ARBA" id="ARBA00004496"/>
    </source>
</evidence>
<evidence type="ECO:0000256" key="4">
    <source>
        <dbReference type="ARBA" id="ARBA00022490"/>
    </source>
</evidence>